<reference evidence="8 9" key="1">
    <citation type="submission" date="2016-08" db="EMBL/GenBank/DDBJ databases">
        <title>A Parts List for Fungal Cellulosomes Revealed by Comparative Genomics.</title>
        <authorList>
            <consortium name="DOE Joint Genome Institute"/>
            <person name="Haitjema C.H."/>
            <person name="Gilmore S.P."/>
            <person name="Henske J.K."/>
            <person name="Solomon K.V."/>
            <person name="De Groot R."/>
            <person name="Kuo A."/>
            <person name="Mondo S.J."/>
            <person name="Salamov A.A."/>
            <person name="Labutti K."/>
            <person name="Zhao Z."/>
            <person name="Chiniquy J."/>
            <person name="Barry K."/>
            <person name="Brewer H.M."/>
            <person name="Purvine S.O."/>
            <person name="Wright A.T."/>
            <person name="Boxma B."/>
            <person name="Van Alen T."/>
            <person name="Hackstein J.H."/>
            <person name="Baker S.E."/>
            <person name="Grigoriev I.V."/>
            <person name="O'Malley M.A."/>
        </authorList>
    </citation>
    <scope>NUCLEOTIDE SEQUENCE [LARGE SCALE GENOMIC DNA]</scope>
    <source>
        <strain evidence="8 9">G1</strain>
    </source>
</reference>
<dbReference type="PANTHER" id="PTHR48063">
    <property type="entry name" value="LRR RECEPTOR-LIKE KINASE"/>
    <property type="match status" value="1"/>
</dbReference>
<proteinExistence type="predicted"/>
<dbReference type="Gene3D" id="3.80.10.10">
    <property type="entry name" value="Ribonuclease Inhibitor"/>
    <property type="match status" value="8"/>
</dbReference>
<evidence type="ECO:0000256" key="1">
    <source>
        <dbReference type="ARBA" id="ARBA00004370"/>
    </source>
</evidence>
<evidence type="ECO:0000256" key="7">
    <source>
        <dbReference type="SAM" id="SignalP"/>
    </source>
</evidence>
<feature type="chain" id="PRO_5012214900" evidence="7">
    <location>
        <begin position="19"/>
        <end position="1387"/>
    </location>
</feature>
<dbReference type="SMART" id="SM00367">
    <property type="entry name" value="LRR_CC"/>
    <property type="match status" value="8"/>
</dbReference>
<dbReference type="InterPro" id="IPR032675">
    <property type="entry name" value="LRR_dom_sf"/>
</dbReference>
<dbReference type="GO" id="GO:0016020">
    <property type="term" value="C:membrane"/>
    <property type="evidence" value="ECO:0007669"/>
    <property type="project" value="UniProtKB-SubCell"/>
</dbReference>
<sequence length="1387" mass="154244">MKYIRGLVHSFLVLGALASQCSEVKEFNKNFEGDINLTCNHDGIITKFNLTRLSLNQEYVNVLSGLSGLEEIEFTECDFDDDLDYSSLKNLKNLKKLTTNRVGSTLNAFKNVKSLKSLVLYGNTSIDDEDIEIISGFSELESLKIDVRSIDAEDLSSLKNLKNLSELKIEDGCDIVPEELKSLCSSSSAPTETISEAYAEYEESSLEEFENVTTLEKIKLMRISLSQRGIDVLSSLSGLEEIEFNECDFDDDLDYSSLKNLKNLKKITTNSVSSTLNAFKNVESLKSLVLYGNTSIDDEDIEIISGFSELESLKIDVRSIDAEDLSSLKNLKNLSELKIEDGCDIVPEELKSLCSSSSAPTETISEAYAEYEESSLEEFENVGTLEKIKLMRISLSQRGIDVLSSLSGLEEIEFNECDFDDDLDYSSLKNLKNLRKLTTNSVSSTLNAFKNVESLRSLELYGNTSIDDEDIEIISGFSELESLKIDVRSIDAEDLSSLKNLKNLSELKIEDGCDIVPEELKSLCSSSSAPTETISEAYAEYEESSLEEFENVGTLEKIKLMRISLSQRGIDVLSSLSGLEEIEFNECDFDDDLDYSSLKNLKNLKKITTNSVSSTLNAFKNVESLKSLVLYGNTSIDDEDVEIISGFSELESLKIDVRSIDAEDLSSLKNLKNLSELKIEDGCDIVPEELKSLCSSSSAPTETISEAYAEYEESSLEEFENVGTLKKIKLMRISLSQRGIDVLSSLSGLEEIEFNECDFDDDLDYSSLKNLKNLKKITTNSVSSTLNAFKNVESLKSLVLYGNTSIDDEDVEIISGFSELESLKIDVRSIDAEDLSSLKNLKNLSELKIEDGCDIVPEELKSLCSSSSAPTETISEAYAEYEESSLEEFENVGTLEKIKLMRISLSQRGIDVLSSLSGLEEIEFNECDFDDDLDYSSLKNLKNLRKLTTNSVSSTLNAFKNVESLRSLELYGNTSIDDEDIEIISGFSELESLKIDVRSIDAEDLSSLKNLKNLSELKIEDGCDIVPEELKSLCSSSSAPTETISEAYAEYEESSLEEFENVATLEKIKLMRISLSQRGIDVLSSLSGLEEIEFNECDFDDDLDYSSLKNLKNLKKLTTNSVSSTLNAFKNVESLKSLVLYGNTSIDDEDIEIISGFSELESLKIDVRSIDAEDLSSLKNLKNLSELKIEDGCDIVPEELKSLCSSSSAPTETISEAYTEYEESSLEEFENVGTLEKIKLMRISLSQRGIDVLSSLSGLEEIEFNECDFDDDLDYSSLKNLKNLKKITTNSVSSTLNAFKNVESLKSLVLYGNTSIDDEDIKIISGFSELESLKIDVRSIDAEDLSSLKNLKNLSELKIEDGCDKVPEELKSIINIRDIKNSNCSKI</sequence>
<keyword evidence="9" id="KW-1185">Reference proteome</keyword>
<dbReference type="SUPFAM" id="SSF52047">
    <property type="entry name" value="RNI-like"/>
    <property type="match status" value="4"/>
</dbReference>
<dbReference type="EMBL" id="MCOG01000022">
    <property type="protein sequence ID" value="ORY76467.1"/>
    <property type="molecule type" value="Genomic_DNA"/>
</dbReference>
<evidence type="ECO:0000256" key="6">
    <source>
        <dbReference type="ARBA" id="ARBA00023180"/>
    </source>
</evidence>
<name>A0A1Y2EYA2_9FUNG</name>
<evidence type="ECO:0000256" key="5">
    <source>
        <dbReference type="ARBA" id="ARBA00023136"/>
    </source>
</evidence>
<dbReference type="PANTHER" id="PTHR48063:SF35">
    <property type="entry name" value="RECEPTOR-LIKE PROTEIN 12"/>
    <property type="match status" value="1"/>
</dbReference>
<accession>A0A1Y2EYA2</accession>
<organism evidence="8 9">
    <name type="scientific">Neocallimastix californiae</name>
    <dbReference type="NCBI Taxonomy" id="1754190"/>
    <lineage>
        <taxon>Eukaryota</taxon>
        <taxon>Fungi</taxon>
        <taxon>Fungi incertae sedis</taxon>
        <taxon>Chytridiomycota</taxon>
        <taxon>Chytridiomycota incertae sedis</taxon>
        <taxon>Neocallimastigomycetes</taxon>
        <taxon>Neocallimastigales</taxon>
        <taxon>Neocallimastigaceae</taxon>
        <taxon>Neocallimastix</taxon>
    </lineage>
</organism>
<comment type="caution">
    <text evidence="8">The sequence shown here is derived from an EMBL/GenBank/DDBJ whole genome shotgun (WGS) entry which is preliminary data.</text>
</comment>
<keyword evidence="2" id="KW-0812">Transmembrane</keyword>
<keyword evidence="6" id="KW-0325">Glycoprotein</keyword>
<evidence type="ECO:0000256" key="4">
    <source>
        <dbReference type="ARBA" id="ARBA00022989"/>
    </source>
</evidence>
<gene>
    <name evidence="8" type="ORF">LY90DRAFT_501789</name>
</gene>
<dbReference type="STRING" id="1754190.A0A1Y2EYA2"/>
<evidence type="ECO:0000256" key="3">
    <source>
        <dbReference type="ARBA" id="ARBA00022729"/>
    </source>
</evidence>
<evidence type="ECO:0000313" key="9">
    <source>
        <dbReference type="Proteomes" id="UP000193920"/>
    </source>
</evidence>
<keyword evidence="4" id="KW-1133">Transmembrane helix</keyword>
<evidence type="ECO:0000313" key="8">
    <source>
        <dbReference type="EMBL" id="ORY76467.1"/>
    </source>
</evidence>
<evidence type="ECO:0000256" key="2">
    <source>
        <dbReference type="ARBA" id="ARBA00022692"/>
    </source>
</evidence>
<dbReference type="OrthoDB" id="120976at2759"/>
<keyword evidence="5" id="KW-0472">Membrane</keyword>
<protein>
    <submittedName>
        <fullName evidence="8">RNI-like protein</fullName>
    </submittedName>
</protein>
<dbReference type="InterPro" id="IPR006553">
    <property type="entry name" value="Leu-rich_rpt_Cys-con_subtyp"/>
</dbReference>
<feature type="signal peptide" evidence="7">
    <location>
        <begin position="1"/>
        <end position="18"/>
    </location>
</feature>
<comment type="subcellular location">
    <subcellularLocation>
        <location evidence="1">Membrane</location>
    </subcellularLocation>
</comment>
<dbReference type="InterPro" id="IPR046956">
    <property type="entry name" value="RLP23-like"/>
</dbReference>
<keyword evidence="3 7" id="KW-0732">Signal</keyword>
<dbReference type="Proteomes" id="UP000193920">
    <property type="component" value="Unassembled WGS sequence"/>
</dbReference>